<organism evidence="1 2">
    <name type="scientific">Alcaligenes endophyticus</name>
    <dbReference type="NCBI Taxonomy" id="1929088"/>
    <lineage>
        <taxon>Bacteria</taxon>
        <taxon>Pseudomonadati</taxon>
        <taxon>Pseudomonadota</taxon>
        <taxon>Betaproteobacteria</taxon>
        <taxon>Burkholderiales</taxon>
        <taxon>Alcaligenaceae</taxon>
        <taxon>Alcaligenes</taxon>
    </lineage>
</organism>
<name>A0ABT8EJ51_9BURK</name>
<accession>A0ABT8EJ51</accession>
<dbReference type="RefSeq" id="WP_266124002.1">
    <property type="nucleotide sequence ID" value="NZ_JAJHNU010000002.1"/>
</dbReference>
<protein>
    <recommendedName>
        <fullName evidence="3">MxaA protein</fullName>
    </recommendedName>
</protein>
<reference evidence="1" key="1">
    <citation type="submission" date="2021-11" db="EMBL/GenBank/DDBJ databases">
        <title>Draft genome sequence of Alcaligenes endophyticus type strain CCUG 75668T.</title>
        <authorList>
            <person name="Salva-Serra F."/>
            <person name="Duran R.E."/>
            <person name="Seeger M."/>
            <person name="Moore E.R.B."/>
            <person name="Jaen-Luchoro D."/>
        </authorList>
    </citation>
    <scope>NUCLEOTIDE SEQUENCE</scope>
    <source>
        <strain evidence="1">CCUG 75668</strain>
    </source>
</reference>
<proteinExistence type="predicted"/>
<gene>
    <name evidence="1" type="ORF">LMS43_08465</name>
</gene>
<sequence>MRALRYIVGCCLLLITGLCLAGPQLLEQRTPRTIAWLTGDLIEHQFVLQTPLDQALIEASLPAPGPLNYWLTLRSVELNSRQRKGHYYYVLKLIYQSFYIPLDVSVRETPSFILTFQSPSDANPSQLTIPAWTFTMSPLRPVTLASSDSLPVLQADRLLSPPSLAALEQQIVWLTLVLLVLSLLLCRHYSYWPFQHRGHRAFAHAYRAVQRLSEQPTMHRYQQALRHLHQALRQVNANATLLQEDLPLFLRHHPTYAFLAADLQVLFQHSQAVFYADHPLSETELELAWQQLLHLAKALRQAERKERI</sequence>
<keyword evidence="2" id="KW-1185">Reference proteome</keyword>
<dbReference type="EMBL" id="JAJHNU010000002">
    <property type="protein sequence ID" value="MDN4121319.1"/>
    <property type="molecule type" value="Genomic_DNA"/>
</dbReference>
<evidence type="ECO:0000313" key="2">
    <source>
        <dbReference type="Proteomes" id="UP001168613"/>
    </source>
</evidence>
<evidence type="ECO:0000313" key="1">
    <source>
        <dbReference type="EMBL" id="MDN4121319.1"/>
    </source>
</evidence>
<evidence type="ECO:0008006" key="3">
    <source>
        <dbReference type="Google" id="ProtNLM"/>
    </source>
</evidence>
<comment type="caution">
    <text evidence="1">The sequence shown here is derived from an EMBL/GenBank/DDBJ whole genome shotgun (WGS) entry which is preliminary data.</text>
</comment>
<dbReference type="Proteomes" id="UP001168613">
    <property type="component" value="Unassembled WGS sequence"/>
</dbReference>